<proteinExistence type="inferred from homology"/>
<comment type="similarity">
    <text evidence="2">Belongs to the AB hydrolase superfamily. Epoxide hydrolase family.</text>
</comment>
<accession>A0A197KEC1</accession>
<keyword evidence="6" id="KW-1185">Reference proteome</keyword>
<evidence type="ECO:0000256" key="1">
    <source>
        <dbReference type="ARBA" id="ARBA00022801"/>
    </source>
</evidence>
<dbReference type="AlphaFoldDB" id="A0A197KEC1"/>
<keyword evidence="3" id="KW-0812">Transmembrane</keyword>
<dbReference type="SUPFAM" id="SSF53474">
    <property type="entry name" value="alpha/beta-Hydrolases"/>
    <property type="match status" value="1"/>
</dbReference>
<evidence type="ECO:0000256" key="2">
    <source>
        <dbReference type="ARBA" id="ARBA00038334"/>
    </source>
</evidence>
<feature type="domain" description="AB hydrolase-1" evidence="4">
    <location>
        <begin position="40"/>
        <end position="320"/>
    </location>
</feature>
<evidence type="ECO:0000259" key="4">
    <source>
        <dbReference type="Pfam" id="PF00561"/>
    </source>
</evidence>
<keyword evidence="3" id="KW-0472">Membrane</keyword>
<gene>
    <name evidence="5" type="ORF">K457DRAFT_66280</name>
</gene>
<dbReference type="PANTHER" id="PTHR43329">
    <property type="entry name" value="EPOXIDE HYDROLASE"/>
    <property type="match status" value="1"/>
</dbReference>
<dbReference type="STRING" id="1314771.A0A197KEC1"/>
<dbReference type="PRINTS" id="PR00111">
    <property type="entry name" value="ABHYDROLASE"/>
</dbReference>
<dbReference type="Pfam" id="PF00561">
    <property type="entry name" value="Abhydrolase_1"/>
    <property type="match status" value="1"/>
</dbReference>
<dbReference type="EMBL" id="KV442014">
    <property type="protein sequence ID" value="OAQ35518.1"/>
    <property type="molecule type" value="Genomic_DNA"/>
</dbReference>
<dbReference type="Gene3D" id="3.40.50.1820">
    <property type="entry name" value="alpha/beta hydrolase"/>
    <property type="match status" value="1"/>
</dbReference>
<sequence length="336" mass="38498">MSLPTFPYSQSKPRATYLTKILFHSPQKKDFVEEGNPTDPVLLLIHGFPDLWYGWRHQIKVFAEKGYRVIAIDCLGYGDTDAPEELSKYSLKSVAGQLRDLLDVLEIPDVTLVGHDWGGAVAFRFADWHPERVKALINVCTPGLPFVDYPVPLDMTVELFPTLRYLLYYTDPDLVPLVNSNVSFDLSLCFFSVDAPPSEEKPCLFFFFAFFFPFTLVFLLLVGGLPVSYIHATELDYLAAWFEKTGFEGPLNYYKTGMINHIEELEHPTRNKNMSYPVYLIKGENDLVLIPELAVTMPYLYKNYSTHSIQTGHFAMLEKPQEFNEALEEILTTIYE</sequence>
<evidence type="ECO:0000313" key="5">
    <source>
        <dbReference type="EMBL" id="OAQ35518.1"/>
    </source>
</evidence>
<keyword evidence="1 5" id="KW-0378">Hydrolase</keyword>
<dbReference type="InterPro" id="IPR029058">
    <property type="entry name" value="AB_hydrolase_fold"/>
</dbReference>
<dbReference type="Proteomes" id="UP000078512">
    <property type="component" value="Unassembled WGS sequence"/>
</dbReference>
<dbReference type="OrthoDB" id="408373at2759"/>
<reference evidence="5 6" key="1">
    <citation type="submission" date="2016-05" db="EMBL/GenBank/DDBJ databases">
        <title>Genome sequencing reveals origins of a unique bacterial endosymbiosis in the earliest lineages of terrestrial Fungi.</title>
        <authorList>
            <consortium name="DOE Joint Genome Institute"/>
            <person name="Uehling J."/>
            <person name="Gryganskyi A."/>
            <person name="Hameed K."/>
            <person name="Tschaplinski T."/>
            <person name="Misztal P."/>
            <person name="Wu S."/>
            <person name="Desiro A."/>
            <person name="Vande Pol N."/>
            <person name="Du Z.-Y."/>
            <person name="Zienkiewicz A."/>
            <person name="Zienkiewicz K."/>
            <person name="Morin E."/>
            <person name="Tisserant E."/>
            <person name="Splivallo R."/>
            <person name="Hainaut M."/>
            <person name="Henrissat B."/>
            <person name="Ohm R."/>
            <person name="Kuo A."/>
            <person name="Yan J."/>
            <person name="Lipzen A."/>
            <person name="Nolan M."/>
            <person name="Labutti K."/>
            <person name="Barry K."/>
            <person name="Goldstein A."/>
            <person name="Labbe J."/>
            <person name="Schadt C."/>
            <person name="Tuskan G."/>
            <person name="Grigoriev I."/>
            <person name="Martin F."/>
            <person name="Vilgalys R."/>
            <person name="Bonito G."/>
        </authorList>
    </citation>
    <scope>NUCLEOTIDE SEQUENCE [LARGE SCALE GENOMIC DNA]</scope>
    <source>
        <strain evidence="5 6">AG-77</strain>
    </source>
</reference>
<dbReference type="InterPro" id="IPR000073">
    <property type="entry name" value="AB_hydrolase_1"/>
</dbReference>
<protein>
    <submittedName>
        <fullName evidence="5">Alpha/beta-hydrolase</fullName>
    </submittedName>
</protein>
<keyword evidence="3" id="KW-1133">Transmembrane helix</keyword>
<organism evidence="5 6">
    <name type="scientific">Linnemannia elongata AG-77</name>
    <dbReference type="NCBI Taxonomy" id="1314771"/>
    <lineage>
        <taxon>Eukaryota</taxon>
        <taxon>Fungi</taxon>
        <taxon>Fungi incertae sedis</taxon>
        <taxon>Mucoromycota</taxon>
        <taxon>Mortierellomycotina</taxon>
        <taxon>Mortierellomycetes</taxon>
        <taxon>Mortierellales</taxon>
        <taxon>Mortierellaceae</taxon>
        <taxon>Linnemannia</taxon>
    </lineage>
</organism>
<evidence type="ECO:0000256" key="3">
    <source>
        <dbReference type="SAM" id="Phobius"/>
    </source>
</evidence>
<feature type="transmembrane region" description="Helical" evidence="3">
    <location>
        <begin position="204"/>
        <end position="225"/>
    </location>
</feature>
<dbReference type="InterPro" id="IPR000639">
    <property type="entry name" value="Epox_hydrolase-like"/>
</dbReference>
<dbReference type="PRINTS" id="PR00412">
    <property type="entry name" value="EPOXHYDRLASE"/>
</dbReference>
<evidence type="ECO:0000313" key="6">
    <source>
        <dbReference type="Proteomes" id="UP000078512"/>
    </source>
</evidence>
<dbReference type="GO" id="GO:0016787">
    <property type="term" value="F:hydrolase activity"/>
    <property type="evidence" value="ECO:0007669"/>
    <property type="project" value="UniProtKB-KW"/>
</dbReference>
<name>A0A197KEC1_9FUNG</name>